<evidence type="ECO:0000256" key="4">
    <source>
        <dbReference type="ARBA" id="ARBA00023038"/>
    </source>
</evidence>
<dbReference type="SUPFAM" id="SSF57716">
    <property type="entry name" value="Glucocorticoid receptor-like (DNA-binding domain)"/>
    <property type="match status" value="2"/>
</dbReference>
<evidence type="ECO:0000256" key="5">
    <source>
        <dbReference type="PROSITE-ProRule" id="PRU00125"/>
    </source>
</evidence>
<dbReference type="InterPro" id="IPR000900">
    <property type="entry name" value="Nebulin_repeat"/>
</dbReference>
<dbReference type="CDD" id="cd09447">
    <property type="entry name" value="LIM_LASP"/>
    <property type="match status" value="1"/>
</dbReference>
<dbReference type="AlphaFoldDB" id="A0A1I8HPR1"/>
<evidence type="ECO:0000256" key="3">
    <source>
        <dbReference type="ARBA" id="ARBA00022833"/>
    </source>
</evidence>
<evidence type="ECO:0000256" key="1">
    <source>
        <dbReference type="ARBA" id="ARBA00022723"/>
    </source>
</evidence>
<evidence type="ECO:0000256" key="2">
    <source>
        <dbReference type="ARBA" id="ARBA00022737"/>
    </source>
</evidence>
<dbReference type="PANTHER" id="PTHR46218:SF4">
    <property type="entry name" value="LIM AND SH3 DOMAIN PROTEIN LASP"/>
    <property type="match status" value="1"/>
</dbReference>
<evidence type="ECO:0000256" key="6">
    <source>
        <dbReference type="SAM" id="MobiDB-lite"/>
    </source>
</evidence>
<dbReference type="PROSITE" id="PS50023">
    <property type="entry name" value="LIM_DOMAIN_2"/>
    <property type="match status" value="1"/>
</dbReference>
<dbReference type="WBParaSite" id="maker-uti_cns_0007400-snap-gene-0.7-mRNA-1">
    <property type="protein sequence ID" value="maker-uti_cns_0007400-snap-gene-0.7-mRNA-1"/>
    <property type="gene ID" value="maker-uti_cns_0007400-snap-gene-0.7"/>
</dbReference>
<evidence type="ECO:0000259" key="7">
    <source>
        <dbReference type="PROSITE" id="PS50023"/>
    </source>
</evidence>
<dbReference type="SMART" id="SM00132">
    <property type="entry name" value="LIM"/>
    <property type="match status" value="1"/>
</dbReference>
<feature type="domain" description="LIM zinc-binding" evidence="7">
    <location>
        <begin position="3"/>
        <end position="63"/>
    </location>
</feature>
<name>A0A1I8HPR1_9PLAT</name>
<evidence type="ECO:0000313" key="8">
    <source>
        <dbReference type="Proteomes" id="UP000095280"/>
    </source>
</evidence>
<dbReference type="Pfam" id="PF00880">
    <property type="entry name" value="Nebulin"/>
    <property type="match status" value="1"/>
</dbReference>
<keyword evidence="2" id="KW-0677">Repeat</keyword>
<dbReference type="PROSITE" id="PS00478">
    <property type="entry name" value="LIM_DOMAIN_1"/>
    <property type="match status" value="1"/>
</dbReference>
<sequence>MDKKCTACGKTVYPLEQLKCLDQIWHKQCFKCEVCGMTLNMKNYKGLEKKPYCSAHYPQPKAYTFVSDNPEMQRVKQNTAVISNVKYHEEFEKSKGTRMAVTEDMMTPSAGAAARKPAPPPVATTAQSSNAAVVANRRGSTGASSASSSIGAAPGSIFAYDPMGREAEAASAAAAAAAAATSEAPNRAAFDPHAAKRGSTIYSSEDQQAQQNHSPVNSSYTGQSTVYTTSAIGRRQQPHQPAAPEPHQPPVADSHHQARYSRNSDYGGVSRNSGYGEPAAAEPG</sequence>
<dbReference type="InterPro" id="IPR051759">
    <property type="entry name" value="LIM-SH3_domain_protein"/>
</dbReference>
<dbReference type="GO" id="GO:0005925">
    <property type="term" value="C:focal adhesion"/>
    <property type="evidence" value="ECO:0007669"/>
    <property type="project" value="TreeGrafter"/>
</dbReference>
<dbReference type="GO" id="GO:0051015">
    <property type="term" value="F:actin filament binding"/>
    <property type="evidence" value="ECO:0007669"/>
    <property type="project" value="TreeGrafter"/>
</dbReference>
<reference evidence="9" key="1">
    <citation type="submission" date="2016-11" db="UniProtKB">
        <authorList>
            <consortium name="WormBaseParasite"/>
        </authorList>
    </citation>
    <scope>IDENTIFICATION</scope>
</reference>
<dbReference type="GO" id="GO:0005737">
    <property type="term" value="C:cytoplasm"/>
    <property type="evidence" value="ECO:0007669"/>
    <property type="project" value="UniProtKB-ARBA"/>
</dbReference>
<dbReference type="InterPro" id="IPR001781">
    <property type="entry name" value="Znf_LIM"/>
</dbReference>
<keyword evidence="3 5" id="KW-0862">Zinc</keyword>
<protein>
    <submittedName>
        <fullName evidence="9">LIM zinc-binding domain-containing protein</fullName>
    </submittedName>
</protein>
<dbReference type="PROSITE" id="PS51216">
    <property type="entry name" value="NEBULIN"/>
    <property type="match status" value="1"/>
</dbReference>
<keyword evidence="8" id="KW-1185">Reference proteome</keyword>
<feature type="compositionally biased region" description="Polar residues" evidence="6">
    <location>
        <begin position="200"/>
        <end position="231"/>
    </location>
</feature>
<feature type="region of interest" description="Disordered" evidence="6">
    <location>
        <begin position="182"/>
        <end position="284"/>
    </location>
</feature>
<keyword evidence="4 5" id="KW-0440">LIM domain</keyword>
<feature type="region of interest" description="Disordered" evidence="6">
    <location>
        <begin position="109"/>
        <end position="152"/>
    </location>
</feature>
<dbReference type="PANTHER" id="PTHR46218">
    <property type="entry name" value="LASP"/>
    <property type="match status" value="1"/>
</dbReference>
<accession>A0A1I8HPR1</accession>
<dbReference type="SMART" id="SM00227">
    <property type="entry name" value="NEBU"/>
    <property type="match status" value="1"/>
</dbReference>
<dbReference type="Proteomes" id="UP000095280">
    <property type="component" value="Unplaced"/>
</dbReference>
<dbReference type="Gene3D" id="2.10.110.10">
    <property type="entry name" value="Cysteine Rich Protein"/>
    <property type="match status" value="1"/>
</dbReference>
<proteinExistence type="predicted"/>
<keyword evidence="1 5" id="KW-0479">Metal-binding</keyword>
<dbReference type="GO" id="GO:0046872">
    <property type="term" value="F:metal ion binding"/>
    <property type="evidence" value="ECO:0007669"/>
    <property type="project" value="UniProtKB-KW"/>
</dbReference>
<organism evidence="8 9">
    <name type="scientific">Macrostomum lignano</name>
    <dbReference type="NCBI Taxonomy" id="282301"/>
    <lineage>
        <taxon>Eukaryota</taxon>
        <taxon>Metazoa</taxon>
        <taxon>Spiralia</taxon>
        <taxon>Lophotrochozoa</taxon>
        <taxon>Platyhelminthes</taxon>
        <taxon>Rhabditophora</taxon>
        <taxon>Macrostomorpha</taxon>
        <taxon>Macrostomida</taxon>
        <taxon>Macrostomidae</taxon>
        <taxon>Macrostomum</taxon>
    </lineage>
</organism>
<evidence type="ECO:0000313" key="9">
    <source>
        <dbReference type="WBParaSite" id="maker-uti_cns_0007400-snap-gene-0.7-mRNA-1"/>
    </source>
</evidence>
<feature type="compositionally biased region" description="Low complexity" evidence="6">
    <location>
        <begin position="139"/>
        <end position="152"/>
    </location>
</feature>
<dbReference type="FunFam" id="2.10.110.10:FF:000087">
    <property type="entry name" value="LIM zinc-binding domain-containing Nebulette"/>
    <property type="match status" value="1"/>
</dbReference>
<dbReference type="Pfam" id="PF00412">
    <property type="entry name" value="LIM"/>
    <property type="match status" value="1"/>
</dbReference>